<dbReference type="InterPro" id="IPR014756">
    <property type="entry name" value="Ig_E-set"/>
</dbReference>
<accession>A0A417YUH4</accession>
<dbReference type="SUPFAM" id="SSF51445">
    <property type="entry name" value="(Trans)glycosidases"/>
    <property type="match status" value="1"/>
</dbReference>
<dbReference type="Pfam" id="PF17999">
    <property type="entry name" value="PulA_N1"/>
    <property type="match status" value="1"/>
</dbReference>
<dbReference type="EC" id="3.2.1.41" evidence="3"/>
<feature type="domain" description="Glycosyl hydrolase family 13 catalytic" evidence="2">
    <location>
        <begin position="229"/>
        <end position="616"/>
    </location>
</feature>
<dbReference type="EMBL" id="QWEG01000006">
    <property type="protein sequence ID" value="RHW40792.1"/>
    <property type="molecule type" value="Genomic_DNA"/>
</dbReference>
<evidence type="ECO:0000256" key="1">
    <source>
        <dbReference type="ARBA" id="ARBA00008061"/>
    </source>
</evidence>
<keyword evidence="3" id="KW-0326">Glycosidase</keyword>
<dbReference type="InterPro" id="IPR013783">
    <property type="entry name" value="Ig-like_fold"/>
</dbReference>
<comment type="similarity">
    <text evidence="1">Belongs to the glycosyl hydrolase 13 family.</text>
</comment>
<dbReference type="SUPFAM" id="SSF81296">
    <property type="entry name" value="E set domains"/>
    <property type="match status" value="1"/>
</dbReference>
<dbReference type="InterPro" id="IPR006047">
    <property type="entry name" value="GH13_cat_dom"/>
</dbReference>
<dbReference type="InterPro" id="IPR017853">
    <property type="entry name" value="GH"/>
</dbReference>
<dbReference type="Gene3D" id="2.60.40.10">
    <property type="entry name" value="Immunoglobulins"/>
    <property type="match status" value="1"/>
</dbReference>
<dbReference type="GO" id="GO:0051060">
    <property type="term" value="F:pullulanase activity"/>
    <property type="evidence" value="ECO:0007669"/>
    <property type="project" value="UniProtKB-EC"/>
</dbReference>
<keyword evidence="4" id="KW-1185">Reference proteome</keyword>
<dbReference type="InterPro" id="IPR013780">
    <property type="entry name" value="Glyco_hydro_b"/>
</dbReference>
<dbReference type="SMART" id="SM00642">
    <property type="entry name" value="Aamy"/>
    <property type="match status" value="1"/>
</dbReference>
<proteinExistence type="inferred from homology"/>
<dbReference type="Proteomes" id="UP000284416">
    <property type="component" value="Unassembled WGS sequence"/>
</dbReference>
<protein>
    <submittedName>
        <fullName evidence="3">Type I pullulanase</fullName>
        <ecNumber evidence="3">3.2.1.41</ecNumber>
    </submittedName>
</protein>
<dbReference type="OrthoDB" id="9761875at2"/>
<dbReference type="InterPro" id="IPR004193">
    <property type="entry name" value="Glyco_hydro_13_N"/>
</dbReference>
<gene>
    <name evidence="3" type="primary">pulA</name>
    <name evidence="3" type="ORF">D1B31_11430</name>
</gene>
<dbReference type="InterPro" id="IPR040697">
    <property type="entry name" value="PulA_N1"/>
</dbReference>
<dbReference type="Gene3D" id="2.60.40.2320">
    <property type="match status" value="1"/>
</dbReference>
<dbReference type="AlphaFoldDB" id="A0A417YUH4"/>
<dbReference type="CDD" id="cd11341">
    <property type="entry name" value="AmyAc_Pullulanase_LD-like"/>
    <property type="match status" value="1"/>
</dbReference>
<dbReference type="GO" id="GO:0005975">
    <property type="term" value="P:carbohydrate metabolic process"/>
    <property type="evidence" value="ECO:0007669"/>
    <property type="project" value="InterPro"/>
</dbReference>
<name>A0A417YUH4_9BACI</name>
<evidence type="ECO:0000313" key="3">
    <source>
        <dbReference type="EMBL" id="RHW40792.1"/>
    </source>
</evidence>
<dbReference type="InterPro" id="IPR011840">
    <property type="entry name" value="PulA_typeI"/>
</dbReference>
<dbReference type="Gene3D" id="2.60.40.1180">
    <property type="entry name" value="Golgi alpha-mannosidase II"/>
    <property type="match status" value="1"/>
</dbReference>
<sequence>MADNSMAFLAYLDRMNAITVLLPLPMEHPEPHSFILQNNLGEEKLTILDRHSVEGYLKLVCGFSGDYLFGTDHWVLCSNGNRADVQIGEVIRTREFDETFYYDGDDLGASCKDRRTIFKLWAPTATMAKLKLYPPGAKYFELVKMARNEKGVWSVEMDKELELYRYTYMVSCNKEWSEAVDPYAVAVTANGALGVVAKLERTEIPRIQLPPFSHPADAIIYETHIRDFTIHPQSGTENKGLYIGAAEENTVGPDGKATGITHVKELGITHIEFLPFNDFAGVDETSANEEYNWGYNPLHFNAPEGSYSSDAADPYVRIRELKAMIETIHSLDLRVMMDVVYNHVYIREQSSFEKIVPGYFFRYDEAGLPSDGTGVGNDFATERLMARKFILDSVRFWVEEYNIDGLRVDLMGILDVQTVNEVRQVCNHIKPGMLIIGEGWELNTPLPQGQKATIRNQHQLPCIGHFNDRFRDSIKGSTFNLYERGYALGNGTYTEQAKEAIAGSIGFHFEQGLFSEPGQSVNYVESHDNHTLWDKLEACFEDVGELLKMKCHRLATSLVLLSQGIPFLHSGQEFFRTKGGEGNSYKSPDSVNRLDWERKASFPENVRYIKGIIEIRKAFSCFRMRTAGQIKADMRDMGLDYPLIGFSYENGKDEKMLLLVNPTAFIHHIELPRGEWAVLADDLQAGTAPLRVIPDGEKVVSEPVSLMVFLKK</sequence>
<evidence type="ECO:0000313" key="4">
    <source>
        <dbReference type="Proteomes" id="UP000284416"/>
    </source>
</evidence>
<dbReference type="PANTHER" id="PTHR43002">
    <property type="entry name" value="GLYCOGEN DEBRANCHING ENZYME"/>
    <property type="match status" value="1"/>
</dbReference>
<dbReference type="RefSeq" id="WP_118920908.1">
    <property type="nucleotide sequence ID" value="NZ_QWEG01000006.1"/>
</dbReference>
<dbReference type="Gene3D" id="3.20.20.80">
    <property type="entry name" value="Glycosidases"/>
    <property type="match status" value="1"/>
</dbReference>
<dbReference type="NCBIfam" id="TIGR02104">
    <property type="entry name" value="pulA_typeI"/>
    <property type="match status" value="1"/>
</dbReference>
<dbReference type="Pfam" id="PF02922">
    <property type="entry name" value="CBM_48"/>
    <property type="match status" value="1"/>
</dbReference>
<reference evidence="3 4" key="1">
    <citation type="journal article" date="2017" name="Int. J. Syst. Evol. Microbiol.">
        <title>Bacillus notoginsengisoli sp. nov., a novel bacterium isolated from the rhizosphere of Panax notoginseng.</title>
        <authorList>
            <person name="Zhang M.Y."/>
            <person name="Cheng J."/>
            <person name="Cai Y."/>
            <person name="Zhang T.Y."/>
            <person name="Wu Y.Y."/>
            <person name="Manikprabhu D."/>
            <person name="Li W.J."/>
            <person name="Zhang Y.X."/>
        </authorList>
    </citation>
    <scope>NUCLEOTIDE SEQUENCE [LARGE SCALE GENOMIC DNA]</scope>
    <source>
        <strain evidence="3 4">JCM 30743</strain>
    </source>
</reference>
<evidence type="ECO:0000259" key="2">
    <source>
        <dbReference type="SMART" id="SM00642"/>
    </source>
</evidence>
<organism evidence="3 4">
    <name type="scientific">Neobacillus notoginsengisoli</name>
    <dbReference type="NCBI Taxonomy" id="1578198"/>
    <lineage>
        <taxon>Bacteria</taxon>
        <taxon>Bacillati</taxon>
        <taxon>Bacillota</taxon>
        <taxon>Bacilli</taxon>
        <taxon>Bacillales</taxon>
        <taxon>Bacillaceae</taxon>
        <taxon>Neobacillus</taxon>
    </lineage>
</organism>
<keyword evidence="3" id="KW-0378">Hydrolase</keyword>
<dbReference type="CDD" id="cd02860">
    <property type="entry name" value="E_set_Pullulanase"/>
    <property type="match status" value="1"/>
</dbReference>
<comment type="caution">
    <text evidence="3">The sequence shown here is derived from an EMBL/GenBank/DDBJ whole genome shotgun (WGS) entry which is preliminary data.</text>
</comment>